<dbReference type="Proteomes" id="UP000034736">
    <property type="component" value="Unassembled WGS sequence"/>
</dbReference>
<evidence type="ECO:0000313" key="2">
    <source>
        <dbReference type="EMBL" id="KKT41033.1"/>
    </source>
</evidence>
<dbReference type="Pfam" id="PF04293">
    <property type="entry name" value="SpoVR"/>
    <property type="match status" value="1"/>
</dbReference>
<evidence type="ECO:0000313" key="3">
    <source>
        <dbReference type="Proteomes" id="UP000034736"/>
    </source>
</evidence>
<proteinExistence type="predicted"/>
<feature type="domain" description="SpoVR protein-like N-terminal" evidence="1">
    <location>
        <begin position="6"/>
        <end position="450"/>
    </location>
</feature>
<comment type="caution">
    <text evidence="2">The sequence shown here is derived from an EMBL/GenBank/DDBJ whole genome shotgun (WGS) entry which is preliminary data.</text>
</comment>
<dbReference type="EMBL" id="LCHU01000013">
    <property type="protein sequence ID" value="KKT41033.1"/>
    <property type="molecule type" value="Genomic_DNA"/>
</dbReference>
<name>A0A0G1H3E7_9BACT</name>
<dbReference type="AlphaFoldDB" id="A0A0G1H3E7"/>
<evidence type="ECO:0000259" key="1">
    <source>
        <dbReference type="Pfam" id="PF04293"/>
    </source>
</evidence>
<reference evidence="2 3" key="1">
    <citation type="journal article" date="2015" name="Nature">
        <title>rRNA introns, odd ribosomes, and small enigmatic genomes across a large radiation of phyla.</title>
        <authorList>
            <person name="Brown C.T."/>
            <person name="Hug L.A."/>
            <person name="Thomas B.C."/>
            <person name="Sharon I."/>
            <person name="Castelle C.J."/>
            <person name="Singh A."/>
            <person name="Wilkins M.J."/>
            <person name="Williams K.H."/>
            <person name="Banfield J.F."/>
        </authorList>
    </citation>
    <scope>NUCLEOTIDE SEQUENCE [LARGE SCALE GENOMIC DNA]</scope>
</reference>
<gene>
    <name evidence="2" type="ORF">UW30_C0013G0002</name>
</gene>
<organism evidence="2 3">
    <name type="scientific">Candidatus Giovannonibacteria bacterium GW2011_GWA2_44_13b</name>
    <dbReference type="NCBI Taxonomy" id="1618647"/>
    <lineage>
        <taxon>Bacteria</taxon>
        <taxon>Candidatus Giovannoniibacteriota</taxon>
    </lineage>
</organism>
<accession>A0A0G1H3E7</accession>
<protein>
    <recommendedName>
        <fullName evidence="1">SpoVR protein-like N-terminal domain-containing protein</fullName>
    </recommendedName>
</protein>
<dbReference type="PANTHER" id="PTHR30029">
    <property type="entry name" value="STAGE V SPORULATION PROTEIN R"/>
    <property type="match status" value="1"/>
</dbReference>
<sequence length="571" mass="67635">MELVSQRVKRIMEDCKVRASAAGLKIYGETLEYIITNENMIELNPKIMIPTLYDFWANDIEVIRDKWIYDVNPHNAYETAINTRPAISFYNDNNPDWLNSMIFYHVLGHHDFFQNNVFFRNTWNDDFCGEALADKRLISRIREEMGAEKRWVDYVIEFARSADNLVGYYAELEDADKTGTGPMSGLFSKRANFYFGEFLKQRYEEKAADLKFYHDEVERFNSFQKQFGQKQGEDIFFEDFEFRSKFPEFMGVFQRRQKNEKVKSRDILHHLIEHSPFVNKDENKWMKDVISVIRKTSLYFQPQIRTKIINEGWASLWHERLFMADERMRSHEIDFADVNAKVLANPRVGLNPYFIGKSLLEFIEGLAEKGKLSYEYLLIRDTELRKRFEQKTEKDPGKKAMFEARRNFDDIALVNFLSDADFQDFVDKHRLFVAGSRINPEEGVEEIYVKSRSGKEYRKILNKRLYHPPYVVINEKKTKGEEFYLDHIFEGRSLVTQYIPQVLMGLSCLWGGIVKLETTELDADKQASQWLKLQDPDYKPKYRKIRVLYTYENKNLSRKVLGEDEGGYNDD</sequence>
<dbReference type="PANTHER" id="PTHR30029:SF2">
    <property type="entry name" value="STAGE V SPORULATION PROTEIN R"/>
    <property type="match status" value="1"/>
</dbReference>
<dbReference type="InterPro" id="IPR056174">
    <property type="entry name" value="SpoVR_N"/>
</dbReference>
<dbReference type="PATRIC" id="fig|1618647.3.peg.545"/>
<dbReference type="InterPro" id="IPR007390">
    <property type="entry name" value="Spore_V_R"/>
</dbReference>
<dbReference type="STRING" id="1618647.UW30_C0013G0002"/>